<reference evidence="2" key="1">
    <citation type="submission" date="2016-10" db="EMBL/GenBank/DDBJ databases">
        <authorList>
            <person name="Varghese N."/>
            <person name="Submissions S."/>
        </authorList>
    </citation>
    <scope>NUCLEOTIDE SEQUENCE [LARGE SCALE GENOMIC DNA]</scope>
    <source>
        <strain evidence="2">DSM 25575</strain>
    </source>
</reference>
<organism evidence="1 2">
    <name type="scientific">Chryseobacterium oleae</name>
    <dbReference type="NCBI Taxonomy" id="491207"/>
    <lineage>
        <taxon>Bacteria</taxon>
        <taxon>Pseudomonadati</taxon>
        <taxon>Bacteroidota</taxon>
        <taxon>Flavobacteriia</taxon>
        <taxon>Flavobacteriales</taxon>
        <taxon>Weeksellaceae</taxon>
        <taxon>Chryseobacterium group</taxon>
        <taxon>Chryseobacterium</taxon>
    </lineage>
</organism>
<sequence>MIPCTSIITCSTGLPCPASGIWESIGSFKTTRPIAKGHKMPDYCGKKVSWKLIQIG</sequence>
<dbReference type="RefSeq" id="WP_167375289.1">
    <property type="nucleotide sequence ID" value="NZ_FOVD01000003.1"/>
</dbReference>
<evidence type="ECO:0000313" key="2">
    <source>
        <dbReference type="Proteomes" id="UP000198769"/>
    </source>
</evidence>
<keyword evidence="2" id="KW-1185">Reference proteome</keyword>
<gene>
    <name evidence="1" type="ORF">SAMN05421594_2703</name>
</gene>
<name>A0A1I4YUX5_CHROL</name>
<dbReference type="Proteomes" id="UP000198769">
    <property type="component" value="Unassembled WGS sequence"/>
</dbReference>
<protein>
    <submittedName>
        <fullName evidence="1">Uncharacterized protein</fullName>
    </submittedName>
</protein>
<evidence type="ECO:0000313" key="1">
    <source>
        <dbReference type="EMBL" id="SFN41814.1"/>
    </source>
</evidence>
<accession>A0A1I4YUX5</accession>
<proteinExistence type="predicted"/>
<dbReference type="EMBL" id="FOVD01000003">
    <property type="protein sequence ID" value="SFN41814.1"/>
    <property type="molecule type" value="Genomic_DNA"/>
</dbReference>
<dbReference type="AlphaFoldDB" id="A0A1I4YUX5"/>